<gene>
    <name evidence="2" type="ORF">F5X68DRAFT_39194</name>
</gene>
<evidence type="ECO:0000256" key="1">
    <source>
        <dbReference type="SAM" id="MobiDB-lite"/>
    </source>
</evidence>
<comment type="caution">
    <text evidence="2">The sequence shown here is derived from an EMBL/GenBank/DDBJ whole genome shotgun (WGS) entry which is preliminary data.</text>
</comment>
<feature type="region of interest" description="Disordered" evidence="1">
    <location>
        <begin position="72"/>
        <end position="95"/>
    </location>
</feature>
<proteinExistence type="predicted"/>
<feature type="region of interest" description="Disordered" evidence="1">
    <location>
        <begin position="118"/>
        <end position="199"/>
    </location>
</feature>
<organism evidence="2 3">
    <name type="scientific">Plectosphaerella plurivora</name>
    <dbReference type="NCBI Taxonomy" id="936078"/>
    <lineage>
        <taxon>Eukaryota</taxon>
        <taxon>Fungi</taxon>
        <taxon>Dikarya</taxon>
        <taxon>Ascomycota</taxon>
        <taxon>Pezizomycotina</taxon>
        <taxon>Sordariomycetes</taxon>
        <taxon>Hypocreomycetidae</taxon>
        <taxon>Glomerellales</taxon>
        <taxon>Plectosphaerellaceae</taxon>
        <taxon>Plectosphaerella</taxon>
    </lineage>
</organism>
<dbReference type="InterPro" id="IPR007175">
    <property type="entry name" value="Rpr2/Snm1/Rpp21"/>
</dbReference>
<name>A0A9P9A726_9PEZI</name>
<dbReference type="Pfam" id="PF04032">
    <property type="entry name" value="Rpr2"/>
    <property type="match status" value="1"/>
</dbReference>
<sequence length="199" mass="21213">MESILPTHMAFINDAAHILRVSAPETSAYLMSHHANLASAGGIEMTDSQRQHACNGCGHIMVPGQGSELRLEAAPRRRRQRQKKTPAPAPRAKGKLLVPPRKTISCGLCHEVTVVKLPQPPAPTRRKPRGRGSKTETIRPGPASAQVVPEPPTTATAVKAAANANSKKRAKNRKAGLQALLSQSSQGARSLSLADLARK</sequence>
<feature type="compositionally biased region" description="Low complexity" evidence="1">
    <location>
        <begin position="153"/>
        <end position="165"/>
    </location>
</feature>
<reference evidence="2" key="1">
    <citation type="journal article" date="2021" name="Nat. Commun.">
        <title>Genetic determinants of endophytism in the Arabidopsis root mycobiome.</title>
        <authorList>
            <person name="Mesny F."/>
            <person name="Miyauchi S."/>
            <person name="Thiergart T."/>
            <person name="Pickel B."/>
            <person name="Atanasova L."/>
            <person name="Karlsson M."/>
            <person name="Huettel B."/>
            <person name="Barry K.W."/>
            <person name="Haridas S."/>
            <person name="Chen C."/>
            <person name="Bauer D."/>
            <person name="Andreopoulos W."/>
            <person name="Pangilinan J."/>
            <person name="LaButti K."/>
            <person name="Riley R."/>
            <person name="Lipzen A."/>
            <person name="Clum A."/>
            <person name="Drula E."/>
            <person name="Henrissat B."/>
            <person name="Kohler A."/>
            <person name="Grigoriev I.V."/>
            <person name="Martin F.M."/>
            <person name="Hacquard S."/>
        </authorList>
    </citation>
    <scope>NUCLEOTIDE SEQUENCE</scope>
    <source>
        <strain evidence="2">MPI-SDFR-AT-0117</strain>
    </source>
</reference>
<dbReference type="Proteomes" id="UP000770015">
    <property type="component" value="Unassembled WGS sequence"/>
</dbReference>
<dbReference type="GO" id="GO:0006396">
    <property type="term" value="P:RNA processing"/>
    <property type="evidence" value="ECO:0007669"/>
    <property type="project" value="InterPro"/>
</dbReference>
<dbReference type="EMBL" id="JAGSXJ010000024">
    <property type="protein sequence ID" value="KAH6676141.1"/>
    <property type="molecule type" value="Genomic_DNA"/>
</dbReference>
<keyword evidence="3" id="KW-1185">Reference proteome</keyword>
<protein>
    <submittedName>
        <fullName evidence="2">RNAse P Rpr2/Rpp21/SNM1 subunit domain-containing protein</fullName>
    </submittedName>
</protein>
<dbReference type="OrthoDB" id="438080at2759"/>
<evidence type="ECO:0000313" key="2">
    <source>
        <dbReference type="EMBL" id="KAH6676141.1"/>
    </source>
</evidence>
<evidence type="ECO:0000313" key="3">
    <source>
        <dbReference type="Proteomes" id="UP000770015"/>
    </source>
</evidence>
<feature type="compositionally biased region" description="Polar residues" evidence="1">
    <location>
        <begin position="180"/>
        <end position="189"/>
    </location>
</feature>
<accession>A0A9P9A726</accession>
<dbReference type="AlphaFoldDB" id="A0A9P9A726"/>